<name>A0A2H1IE73_BRELN</name>
<feature type="compositionally biased region" description="Low complexity" evidence="3">
    <location>
        <begin position="12"/>
        <end position="22"/>
    </location>
</feature>
<evidence type="ECO:0000256" key="1">
    <source>
        <dbReference type="ARBA" id="ARBA00001946"/>
    </source>
</evidence>
<dbReference type="InterPro" id="IPR015797">
    <property type="entry name" value="NUDIX_hydrolase-like_dom_sf"/>
</dbReference>
<evidence type="ECO:0000313" key="6">
    <source>
        <dbReference type="Proteomes" id="UP000234498"/>
    </source>
</evidence>
<gene>
    <name evidence="5" type="ORF">BLIN101_01093</name>
</gene>
<comment type="cofactor">
    <cofactor evidence="1">
        <name>Mg(2+)</name>
        <dbReference type="ChEBI" id="CHEBI:18420"/>
    </cofactor>
</comment>
<reference evidence="5 6" key="1">
    <citation type="submission" date="2017-03" db="EMBL/GenBank/DDBJ databases">
        <authorList>
            <person name="Afonso C.L."/>
            <person name="Miller P.J."/>
            <person name="Scott M.A."/>
            <person name="Spackman E."/>
            <person name="Goraichik I."/>
            <person name="Dimitrov K.M."/>
            <person name="Suarez D.L."/>
            <person name="Swayne D.E."/>
        </authorList>
    </citation>
    <scope>NUCLEOTIDE SEQUENCE [LARGE SCALE GENOMIC DNA]</scope>
    <source>
        <strain evidence="5 6">Mu101</strain>
    </source>
</reference>
<dbReference type="PROSITE" id="PS00893">
    <property type="entry name" value="NUDIX_BOX"/>
    <property type="match status" value="1"/>
</dbReference>
<dbReference type="OrthoDB" id="3404294at2"/>
<dbReference type="Gene3D" id="3.90.79.10">
    <property type="entry name" value="Nucleoside Triphosphate Pyrophosphohydrolase"/>
    <property type="match status" value="1"/>
</dbReference>
<feature type="domain" description="Nudix hydrolase" evidence="4">
    <location>
        <begin position="64"/>
        <end position="194"/>
    </location>
</feature>
<keyword evidence="2" id="KW-0378">Hydrolase</keyword>
<dbReference type="InterPro" id="IPR020084">
    <property type="entry name" value="NUDIX_hydrolase_CS"/>
</dbReference>
<protein>
    <submittedName>
        <fullName evidence="5">8-oxo-dGTP pyrophosphatase MutT, NUDIX family</fullName>
    </submittedName>
</protein>
<dbReference type="Proteomes" id="UP000234498">
    <property type="component" value="Unassembled WGS sequence"/>
</dbReference>
<evidence type="ECO:0000313" key="5">
    <source>
        <dbReference type="EMBL" id="SMX73396.1"/>
    </source>
</evidence>
<dbReference type="EMBL" id="FXZA01000003">
    <property type="protein sequence ID" value="SMX73396.1"/>
    <property type="molecule type" value="Genomic_DNA"/>
</dbReference>
<dbReference type="PANTHER" id="PTHR43046:SF2">
    <property type="entry name" value="8-OXO-DGTP DIPHOSPHATASE-RELATED"/>
    <property type="match status" value="1"/>
</dbReference>
<evidence type="ECO:0000259" key="4">
    <source>
        <dbReference type="PROSITE" id="PS51462"/>
    </source>
</evidence>
<dbReference type="PANTHER" id="PTHR43046">
    <property type="entry name" value="GDP-MANNOSE MANNOSYL HYDROLASE"/>
    <property type="match status" value="1"/>
</dbReference>
<dbReference type="Pfam" id="PF00293">
    <property type="entry name" value="NUDIX"/>
    <property type="match status" value="1"/>
</dbReference>
<evidence type="ECO:0000256" key="3">
    <source>
        <dbReference type="SAM" id="MobiDB-lite"/>
    </source>
</evidence>
<dbReference type="InterPro" id="IPR000086">
    <property type="entry name" value="NUDIX_hydrolase_dom"/>
</dbReference>
<feature type="compositionally biased region" description="Basic and acidic residues" evidence="3">
    <location>
        <begin position="39"/>
        <end position="50"/>
    </location>
</feature>
<accession>A0A2H1IE73</accession>
<dbReference type="AlphaFoldDB" id="A0A2H1IE73"/>
<organism evidence="5 6">
    <name type="scientific">Brevibacterium linens</name>
    <dbReference type="NCBI Taxonomy" id="1703"/>
    <lineage>
        <taxon>Bacteria</taxon>
        <taxon>Bacillati</taxon>
        <taxon>Actinomycetota</taxon>
        <taxon>Actinomycetes</taxon>
        <taxon>Micrococcales</taxon>
        <taxon>Brevibacteriaceae</taxon>
        <taxon>Brevibacterium</taxon>
    </lineage>
</organism>
<sequence>MSSSENEETRAGNEAASSAAHDAATDAAERNAQAAKSTHLPDGRPPRRSGDGWTYGSDGKKHWGLNGAAGLMLVDPERGVLMQHRALWSVEGGTWGFPGGARDMGESAIDAAVRESWEEAGVPDQDGSGIEILETHVLDLGTWSYTTVIAKTLRRFDAVINDPESIQLSWVPVDELEDFELHPGVAAALPTLLELLRPHL</sequence>
<feature type="region of interest" description="Disordered" evidence="3">
    <location>
        <begin position="1"/>
        <end position="55"/>
    </location>
</feature>
<evidence type="ECO:0000256" key="2">
    <source>
        <dbReference type="ARBA" id="ARBA00022801"/>
    </source>
</evidence>
<proteinExistence type="predicted"/>
<dbReference type="PROSITE" id="PS51462">
    <property type="entry name" value="NUDIX"/>
    <property type="match status" value="1"/>
</dbReference>
<dbReference type="GO" id="GO:0016787">
    <property type="term" value="F:hydrolase activity"/>
    <property type="evidence" value="ECO:0007669"/>
    <property type="project" value="UniProtKB-KW"/>
</dbReference>
<dbReference type="SUPFAM" id="SSF55811">
    <property type="entry name" value="Nudix"/>
    <property type="match status" value="1"/>
</dbReference>